<organism evidence="1 2">
    <name type="scientific">Gigaspora margarita</name>
    <dbReference type="NCBI Taxonomy" id="4874"/>
    <lineage>
        <taxon>Eukaryota</taxon>
        <taxon>Fungi</taxon>
        <taxon>Fungi incertae sedis</taxon>
        <taxon>Mucoromycota</taxon>
        <taxon>Glomeromycotina</taxon>
        <taxon>Glomeromycetes</taxon>
        <taxon>Diversisporales</taxon>
        <taxon>Gigasporaceae</taxon>
        <taxon>Gigaspora</taxon>
    </lineage>
</organism>
<protein>
    <submittedName>
        <fullName evidence="1">30181_t:CDS:1</fullName>
    </submittedName>
</protein>
<sequence length="53" mass="6072">SALELCAEYFGSELTHSDLGAYFLALFRDKNEQAIHWPGKINYFLQHTMLLPA</sequence>
<dbReference type="Proteomes" id="UP000789901">
    <property type="component" value="Unassembled WGS sequence"/>
</dbReference>
<keyword evidence="2" id="KW-1185">Reference proteome</keyword>
<accession>A0ABN7XHE0</accession>
<gene>
    <name evidence="1" type="ORF">GMARGA_LOCUS43256</name>
</gene>
<feature type="non-terminal residue" evidence="1">
    <location>
        <position position="53"/>
    </location>
</feature>
<feature type="non-terminal residue" evidence="1">
    <location>
        <position position="1"/>
    </location>
</feature>
<name>A0ABN7XHE0_GIGMA</name>
<comment type="caution">
    <text evidence="1">The sequence shown here is derived from an EMBL/GenBank/DDBJ whole genome shotgun (WGS) entry which is preliminary data.</text>
</comment>
<dbReference type="EMBL" id="CAJVQB010137912">
    <property type="protein sequence ID" value="CAG8854435.1"/>
    <property type="molecule type" value="Genomic_DNA"/>
</dbReference>
<reference evidence="1 2" key="1">
    <citation type="submission" date="2021-06" db="EMBL/GenBank/DDBJ databases">
        <authorList>
            <person name="Kallberg Y."/>
            <person name="Tangrot J."/>
            <person name="Rosling A."/>
        </authorList>
    </citation>
    <scope>NUCLEOTIDE SEQUENCE [LARGE SCALE GENOMIC DNA]</scope>
    <source>
        <strain evidence="1 2">120-4 pot B 10/14</strain>
    </source>
</reference>
<evidence type="ECO:0000313" key="1">
    <source>
        <dbReference type="EMBL" id="CAG8854435.1"/>
    </source>
</evidence>
<evidence type="ECO:0000313" key="2">
    <source>
        <dbReference type="Proteomes" id="UP000789901"/>
    </source>
</evidence>
<proteinExistence type="predicted"/>